<proteinExistence type="predicted"/>
<reference evidence="4 5" key="1">
    <citation type="submission" date="2018-01" db="EMBL/GenBank/DDBJ databases">
        <title>Arthrobacter sp. nov., from glaciers in China.</title>
        <authorList>
            <person name="Liu Q."/>
            <person name="Xin Y.-H."/>
        </authorList>
    </citation>
    <scope>NUCLEOTIDE SEQUENCE [LARGE SCALE GENOMIC DNA]</scope>
    <source>
        <strain evidence="4 5">HLT2-12-2</strain>
    </source>
</reference>
<dbReference type="EMBL" id="PPXC01000009">
    <property type="protein sequence ID" value="POH73016.1"/>
    <property type="molecule type" value="Genomic_DNA"/>
</dbReference>
<dbReference type="Pfam" id="PF00293">
    <property type="entry name" value="NUDIX"/>
    <property type="match status" value="1"/>
</dbReference>
<keyword evidence="5" id="KW-1185">Reference proteome</keyword>
<comment type="cofactor">
    <cofactor evidence="1">
        <name>Mg(2+)</name>
        <dbReference type="ChEBI" id="CHEBI:18420"/>
    </cofactor>
</comment>
<evidence type="ECO:0000259" key="3">
    <source>
        <dbReference type="PROSITE" id="PS51462"/>
    </source>
</evidence>
<dbReference type="Proteomes" id="UP000237061">
    <property type="component" value="Unassembled WGS sequence"/>
</dbReference>
<evidence type="ECO:0000313" key="5">
    <source>
        <dbReference type="Proteomes" id="UP000237061"/>
    </source>
</evidence>
<dbReference type="Gene3D" id="3.90.79.10">
    <property type="entry name" value="Nucleoside Triphosphate Pyrophosphohydrolase"/>
    <property type="match status" value="1"/>
</dbReference>
<name>A0A2S3ZUU2_ARTGL</name>
<dbReference type="SUPFAM" id="SSF55811">
    <property type="entry name" value="Nudix"/>
    <property type="match status" value="1"/>
</dbReference>
<dbReference type="InterPro" id="IPR020084">
    <property type="entry name" value="NUDIX_hydrolase_CS"/>
</dbReference>
<protein>
    <submittedName>
        <fullName evidence="4">NUDIX hydrolase</fullName>
    </submittedName>
</protein>
<dbReference type="PROSITE" id="PS51462">
    <property type="entry name" value="NUDIX"/>
    <property type="match status" value="1"/>
</dbReference>
<accession>A0A2S3ZUU2</accession>
<dbReference type="PROSITE" id="PS00893">
    <property type="entry name" value="NUDIX_BOX"/>
    <property type="match status" value="1"/>
</dbReference>
<evidence type="ECO:0000313" key="4">
    <source>
        <dbReference type="EMBL" id="POH73016.1"/>
    </source>
</evidence>
<dbReference type="CDD" id="cd04690">
    <property type="entry name" value="NUDIX_Hydrolase"/>
    <property type="match status" value="1"/>
</dbReference>
<comment type="caution">
    <text evidence="4">The sequence shown here is derived from an EMBL/GenBank/DDBJ whole genome shotgun (WGS) entry which is preliminary data.</text>
</comment>
<dbReference type="InterPro" id="IPR000086">
    <property type="entry name" value="NUDIX_hydrolase_dom"/>
</dbReference>
<dbReference type="AlphaFoldDB" id="A0A2S3ZUU2"/>
<organism evidence="4 5">
    <name type="scientific">Arthrobacter glacialis</name>
    <dbReference type="NCBI Taxonomy" id="1664"/>
    <lineage>
        <taxon>Bacteria</taxon>
        <taxon>Bacillati</taxon>
        <taxon>Actinomycetota</taxon>
        <taxon>Actinomycetes</taxon>
        <taxon>Micrococcales</taxon>
        <taxon>Micrococcaceae</taxon>
        <taxon>Arthrobacter</taxon>
    </lineage>
</organism>
<gene>
    <name evidence="4" type="ORF">CVS27_12680</name>
</gene>
<evidence type="ECO:0000256" key="1">
    <source>
        <dbReference type="ARBA" id="ARBA00001946"/>
    </source>
</evidence>
<dbReference type="PANTHER" id="PTHR43046:SF2">
    <property type="entry name" value="8-OXO-DGTP DIPHOSPHATASE-RELATED"/>
    <property type="match status" value="1"/>
</dbReference>
<feature type="domain" description="Nudix hydrolase" evidence="3">
    <location>
        <begin position="33"/>
        <end position="164"/>
    </location>
</feature>
<dbReference type="InterPro" id="IPR015797">
    <property type="entry name" value="NUDIX_hydrolase-like_dom_sf"/>
</dbReference>
<evidence type="ECO:0000256" key="2">
    <source>
        <dbReference type="ARBA" id="ARBA00022801"/>
    </source>
</evidence>
<dbReference type="PANTHER" id="PTHR43046">
    <property type="entry name" value="GDP-MANNOSE MANNOSYL HYDROLASE"/>
    <property type="match status" value="1"/>
</dbReference>
<sequence length="166" mass="17729">MFPPNINNYCPFGRRDGRESPAPGLDRIEGVKNVLKVSAVCVYDPAGRLLTVRKAGTSKFMHPGGKPELGESAAQAAVRELSEEVGIHVDAAALELMGVWHGTAANESNTDIEATVFTAPGSWDAQAVLPTAEIAELRWMDVAAGADFDDLAPLLTEFVLPRLNSN</sequence>
<keyword evidence="2 4" id="KW-0378">Hydrolase</keyword>
<dbReference type="GO" id="GO:0016787">
    <property type="term" value="F:hydrolase activity"/>
    <property type="evidence" value="ECO:0007669"/>
    <property type="project" value="UniProtKB-KW"/>
</dbReference>